<protein>
    <recommendedName>
        <fullName evidence="3">DNA sulfur modification protein DndD</fullName>
    </recommendedName>
</protein>
<name>A0A938BM19_9BACT</name>
<feature type="non-terminal residue" evidence="1">
    <location>
        <position position="1"/>
    </location>
</feature>
<organism evidence="1 2">
    <name type="scientific">Candidatus Tanganyikabacteria bacterium</name>
    <dbReference type="NCBI Taxonomy" id="2961651"/>
    <lineage>
        <taxon>Bacteria</taxon>
        <taxon>Bacillati</taxon>
        <taxon>Candidatus Sericytochromatia</taxon>
        <taxon>Candidatus Tanganyikabacteria</taxon>
    </lineage>
</organism>
<evidence type="ECO:0000313" key="2">
    <source>
        <dbReference type="Proteomes" id="UP000703893"/>
    </source>
</evidence>
<evidence type="ECO:0008006" key="3">
    <source>
        <dbReference type="Google" id="ProtNLM"/>
    </source>
</evidence>
<dbReference type="AlphaFoldDB" id="A0A938BM19"/>
<sequence>KDLKTARDTQESKREELKKVMAEAWRTVLDAPVVVAKAKAQEAVKDAFALVVTSLRAHAVETCHCGTCDQDVPEAVRARLASTLPDGATASITSEFAGVNILARASDLDSFVRKDVRGEVRLIWEAIRSARLAEAEAQGRLVEANKTLDGRDPDELRRRKTTLTEIGGKIQASSDAIRGHDDKIAEHDEAIARFSRRLAAAGTPELAAFEQRERVIARAQAVFEAAVERFKDTLRRRVEASGTALFLQMTTEKRDYARLEINDHYGLTIIHSDGRAEDSRSAGAEQVVALALMGALQANAPLRGPIVMDTPFGRLDRRHKANVVTTLPSMAKQVVLLVQEGEIDRAKIRNLLGGHLKREYQLDKQSARRTVVAAAH</sequence>
<dbReference type="InterPro" id="IPR027417">
    <property type="entry name" value="P-loop_NTPase"/>
</dbReference>
<accession>A0A938BM19</accession>
<comment type="caution">
    <text evidence="1">The sequence shown here is derived from an EMBL/GenBank/DDBJ whole genome shotgun (WGS) entry which is preliminary data.</text>
</comment>
<gene>
    <name evidence="1" type="ORF">FJZ00_12005</name>
</gene>
<dbReference type="Gene3D" id="3.40.50.300">
    <property type="entry name" value="P-loop containing nucleotide triphosphate hydrolases"/>
    <property type="match status" value="1"/>
</dbReference>
<reference evidence="1 2" key="1">
    <citation type="submission" date="2019-03" db="EMBL/GenBank/DDBJ databases">
        <title>Lake Tanganyika Metagenome-Assembled Genomes (MAGs).</title>
        <authorList>
            <person name="Tran P."/>
        </authorList>
    </citation>
    <scope>NUCLEOTIDE SEQUENCE [LARGE SCALE GENOMIC DNA]</scope>
    <source>
        <strain evidence="1">K_DeepCast_65m_m2_236</strain>
    </source>
</reference>
<proteinExistence type="predicted"/>
<evidence type="ECO:0000313" key="1">
    <source>
        <dbReference type="EMBL" id="MBM3275871.1"/>
    </source>
</evidence>
<dbReference type="Proteomes" id="UP000703893">
    <property type="component" value="Unassembled WGS sequence"/>
</dbReference>
<dbReference type="EMBL" id="VGJX01000758">
    <property type="protein sequence ID" value="MBM3275871.1"/>
    <property type="molecule type" value="Genomic_DNA"/>
</dbReference>